<dbReference type="PROSITE" id="PS51737">
    <property type="entry name" value="RECOMBINASE_DNA_BIND"/>
    <property type="match status" value="1"/>
</dbReference>
<reference evidence="4 5" key="1">
    <citation type="submission" date="2019-02" db="EMBL/GenBank/DDBJ databases">
        <title>Deep-cultivation of Planctomycetes and their phenomic and genomic characterization uncovers novel biology.</title>
        <authorList>
            <person name="Wiegand S."/>
            <person name="Jogler M."/>
            <person name="Boedeker C."/>
            <person name="Pinto D."/>
            <person name="Vollmers J."/>
            <person name="Rivas-Marin E."/>
            <person name="Kohn T."/>
            <person name="Peeters S.H."/>
            <person name="Heuer A."/>
            <person name="Rast P."/>
            <person name="Oberbeckmann S."/>
            <person name="Bunk B."/>
            <person name="Jeske O."/>
            <person name="Meyerdierks A."/>
            <person name="Storesund J.E."/>
            <person name="Kallscheuer N."/>
            <person name="Luecker S."/>
            <person name="Lage O.M."/>
            <person name="Pohl T."/>
            <person name="Merkel B.J."/>
            <person name="Hornburger P."/>
            <person name="Mueller R.-W."/>
            <person name="Bruemmer F."/>
            <person name="Labrenz M."/>
            <person name="Spormann A.M."/>
            <person name="Op den Camp H."/>
            <person name="Overmann J."/>
            <person name="Amann R."/>
            <person name="Jetten M.S.M."/>
            <person name="Mascher T."/>
            <person name="Medema M.H."/>
            <person name="Devos D.P."/>
            <person name="Kaster A.-K."/>
            <person name="Ovreas L."/>
            <person name="Rohde M."/>
            <person name="Galperin M.Y."/>
            <person name="Jogler C."/>
        </authorList>
    </citation>
    <scope>NUCLEOTIDE SEQUENCE [LARGE SCALE GENOMIC DNA]</scope>
    <source>
        <strain evidence="4 5">Pla110</strain>
    </source>
</reference>
<keyword evidence="5" id="KW-1185">Reference proteome</keyword>
<gene>
    <name evidence="4" type="primary">hin</name>
    <name evidence="4" type="ORF">Pla110_23650</name>
</gene>
<organism evidence="4 5">
    <name type="scientific">Polystyrenella longa</name>
    <dbReference type="NCBI Taxonomy" id="2528007"/>
    <lineage>
        <taxon>Bacteria</taxon>
        <taxon>Pseudomonadati</taxon>
        <taxon>Planctomycetota</taxon>
        <taxon>Planctomycetia</taxon>
        <taxon>Planctomycetales</taxon>
        <taxon>Planctomycetaceae</taxon>
        <taxon>Polystyrenella</taxon>
    </lineage>
</organism>
<dbReference type="Pfam" id="PF00239">
    <property type="entry name" value="Resolvase"/>
    <property type="match status" value="1"/>
</dbReference>
<dbReference type="GO" id="GO:0003677">
    <property type="term" value="F:DNA binding"/>
    <property type="evidence" value="ECO:0007669"/>
    <property type="project" value="InterPro"/>
</dbReference>
<dbReference type="InterPro" id="IPR006119">
    <property type="entry name" value="Resolv_N"/>
</dbReference>
<dbReference type="GO" id="GO:0000150">
    <property type="term" value="F:DNA strand exchange activity"/>
    <property type="evidence" value="ECO:0007669"/>
    <property type="project" value="InterPro"/>
</dbReference>
<evidence type="ECO:0000313" key="5">
    <source>
        <dbReference type="Proteomes" id="UP000317178"/>
    </source>
</evidence>
<evidence type="ECO:0000256" key="1">
    <source>
        <dbReference type="SAM" id="Coils"/>
    </source>
</evidence>
<dbReference type="RefSeq" id="WP_144995891.1">
    <property type="nucleotide sequence ID" value="NZ_CP036281.1"/>
</dbReference>
<dbReference type="OrthoDB" id="266184at2"/>
<evidence type="ECO:0000313" key="4">
    <source>
        <dbReference type="EMBL" id="QDU80634.1"/>
    </source>
</evidence>
<keyword evidence="1" id="KW-0175">Coiled coil</keyword>
<dbReference type="Gene3D" id="3.90.1750.20">
    <property type="entry name" value="Putative Large Serine Recombinase, Chain B, Domain 2"/>
    <property type="match status" value="1"/>
</dbReference>
<dbReference type="Gene3D" id="3.40.50.1390">
    <property type="entry name" value="Resolvase, N-terminal catalytic domain"/>
    <property type="match status" value="1"/>
</dbReference>
<dbReference type="Pfam" id="PF07508">
    <property type="entry name" value="Recombinase"/>
    <property type="match status" value="1"/>
</dbReference>
<proteinExistence type="predicted"/>
<dbReference type="Pfam" id="PF13408">
    <property type="entry name" value="Zn_ribbon_recom"/>
    <property type="match status" value="1"/>
</dbReference>
<dbReference type="CDD" id="cd03768">
    <property type="entry name" value="SR_ResInv"/>
    <property type="match status" value="1"/>
</dbReference>
<dbReference type="KEGG" id="plon:Pla110_23650"/>
<dbReference type="InterPro" id="IPR050639">
    <property type="entry name" value="SSR_resolvase"/>
</dbReference>
<dbReference type="SUPFAM" id="SSF53041">
    <property type="entry name" value="Resolvase-like"/>
    <property type="match status" value="1"/>
</dbReference>
<evidence type="ECO:0000259" key="3">
    <source>
        <dbReference type="PROSITE" id="PS51737"/>
    </source>
</evidence>
<dbReference type="PANTHER" id="PTHR30461">
    <property type="entry name" value="DNA-INVERTASE FROM LAMBDOID PROPHAGE"/>
    <property type="match status" value="1"/>
</dbReference>
<dbReference type="InterPro" id="IPR025827">
    <property type="entry name" value="Zn_ribbon_recom_dom"/>
</dbReference>
<dbReference type="InterPro" id="IPR011109">
    <property type="entry name" value="DNA_bind_recombinase_dom"/>
</dbReference>
<dbReference type="AlphaFoldDB" id="A0A518CN60"/>
<feature type="coiled-coil region" evidence="1">
    <location>
        <begin position="371"/>
        <end position="408"/>
    </location>
</feature>
<dbReference type="InterPro" id="IPR036162">
    <property type="entry name" value="Resolvase-like_N_sf"/>
</dbReference>
<feature type="domain" description="Resolvase/invertase-type recombinase catalytic" evidence="2">
    <location>
        <begin position="9"/>
        <end position="161"/>
    </location>
</feature>
<dbReference type="PANTHER" id="PTHR30461:SF23">
    <property type="entry name" value="DNA RECOMBINASE-RELATED"/>
    <property type="match status" value="1"/>
</dbReference>
<dbReference type="EMBL" id="CP036281">
    <property type="protein sequence ID" value="QDU80634.1"/>
    <property type="molecule type" value="Genomic_DNA"/>
</dbReference>
<name>A0A518CN60_9PLAN</name>
<feature type="domain" description="Recombinase" evidence="3">
    <location>
        <begin position="169"/>
        <end position="285"/>
    </location>
</feature>
<dbReference type="InterPro" id="IPR038109">
    <property type="entry name" value="DNA_bind_recomb_sf"/>
</dbReference>
<dbReference type="PROSITE" id="PS51736">
    <property type="entry name" value="RECOMBINASES_3"/>
    <property type="match status" value="1"/>
</dbReference>
<accession>A0A518CN60</accession>
<evidence type="ECO:0000259" key="2">
    <source>
        <dbReference type="PROSITE" id="PS51736"/>
    </source>
</evidence>
<sequence length="514" mass="58078">MIDVKSPIRCAIYTRKSTDEGLDKEFNSLDAQRESSEAYIASQKNEGWLCLPARYDDGGFTGANMERPALRRLLNDIEAGKIDCIVVYKVDRLSRSLMDFSRIVETFDKHGVSFVSVTQQFNTTSSMGRLTLNILLSFAQFEREIISERTRDKMAAARRKGKYVGGAPILGYDIDRAASRLVVNELEAIQDREIFDMYLDHQSLLSTANELTRRGIGTKEWTTKKGTTRGGAVFNKTNLYGLLTNVAYIGKTRYKDELFEGEHDGIVDPEIFEKVQGILKLNCRTGGKYVRNKFGALLKRLLYCTPCDCGMVHSITKKGNNRYRYYVCSNAQKRGWTNCPTKSVPAAEIEAFVINQIRAVVADPSMIAPTLAAARSEIEASKELKAEQRATERDLSQADKEIRTLVAESTTQIPASRLADLHDRIKAGEQRLLEIDDETELCRKELVYEEVVSQALQKFDPIWENLSVRERVRLVELLIERVDYDGVEGTVSVTFHPTGIMEFAEKQELVEEVA</sequence>
<dbReference type="Proteomes" id="UP000317178">
    <property type="component" value="Chromosome"/>
</dbReference>
<dbReference type="SMART" id="SM00857">
    <property type="entry name" value="Resolvase"/>
    <property type="match status" value="1"/>
</dbReference>
<protein>
    <submittedName>
        <fullName evidence="4">DNA-invertase hin</fullName>
    </submittedName>
</protein>